<keyword evidence="7" id="KW-1185">Reference proteome</keyword>
<dbReference type="GO" id="GO:0046872">
    <property type="term" value="F:metal ion binding"/>
    <property type="evidence" value="ECO:0007669"/>
    <property type="project" value="InterPro"/>
</dbReference>
<gene>
    <name evidence="6" type="primary">pylC</name>
    <name evidence="6" type="ORF">HWN40_00975</name>
</gene>
<dbReference type="Proteomes" id="UP000509594">
    <property type="component" value="Chromosome"/>
</dbReference>
<dbReference type="GO" id="GO:0016874">
    <property type="term" value="F:ligase activity"/>
    <property type="evidence" value="ECO:0007669"/>
    <property type="project" value="UniProtKB-KW"/>
</dbReference>
<evidence type="ECO:0000313" key="7">
    <source>
        <dbReference type="Proteomes" id="UP000509594"/>
    </source>
</evidence>
<name>A0A7D5I3G2_9EURY</name>
<organism evidence="6 7">
    <name type="scientific">Methanolobus zinderi</name>
    <dbReference type="NCBI Taxonomy" id="536044"/>
    <lineage>
        <taxon>Archaea</taxon>
        <taxon>Methanobacteriati</taxon>
        <taxon>Methanobacteriota</taxon>
        <taxon>Stenosarchaea group</taxon>
        <taxon>Methanomicrobia</taxon>
        <taxon>Methanosarcinales</taxon>
        <taxon>Methanosarcinaceae</taxon>
        <taxon>Methanolobus</taxon>
    </lineage>
</organism>
<dbReference type="Gene3D" id="3.30.470.20">
    <property type="entry name" value="ATP-grasp fold, B domain"/>
    <property type="match status" value="1"/>
</dbReference>
<sequence>MRTICIIGGKLQGFEVAYLAHKAGMKVLLVDRREKPLILSAVDFFHCFDVIREPDRLVAISENVDAIIPVNENIETIESLKKIKDRLACPLLFDFDAYHISMDKKRSKDFFYSIDVPTPADNPTSPPYFVKPPCESSSVGTSIIYNNRELDGLDPDMLVEEYVEGDVISLELVGDGENFAVAKETKVHVDETYDCHMVTPIDHHQELRDISLKLARNLRLRGIMDIEAIDSPRGLKVLEIDARFPSQTPSVVYHSSGINLVEMLVQAFSGGIGNTDNSRIVSNGNYCTFEHLALKEGGLVPVGEHVISQGTDYHVFHASHGLDIFECIGDIRVFTLMSWGPGKEEAENNRQRGFGIVREHLGIENLN</sequence>
<evidence type="ECO:0000313" key="6">
    <source>
        <dbReference type="EMBL" id="QLC48944.1"/>
    </source>
</evidence>
<dbReference type="InterPro" id="IPR003806">
    <property type="entry name" value="ATP-grasp_PylC-type"/>
</dbReference>
<dbReference type="InterPro" id="IPR011761">
    <property type="entry name" value="ATP-grasp"/>
</dbReference>
<dbReference type="KEGG" id="mzi:HWN40_00975"/>
<keyword evidence="2 4" id="KW-0547">Nucleotide-binding</keyword>
<dbReference type="OrthoDB" id="120341at2157"/>
<proteinExistence type="predicted"/>
<dbReference type="PANTHER" id="PTHR43055">
    <property type="entry name" value="FORMATE-DEPENDENT PHOSPHORIBOSYLGLYCINAMIDE FORMYLTRANSFERASE"/>
    <property type="match status" value="1"/>
</dbReference>
<dbReference type="PROSITE" id="PS50975">
    <property type="entry name" value="ATP_GRASP"/>
    <property type="match status" value="1"/>
</dbReference>
<dbReference type="NCBIfam" id="TIGR03909">
    <property type="entry name" value="pyrrolys_PylC"/>
    <property type="match status" value="1"/>
</dbReference>
<evidence type="ECO:0000256" key="4">
    <source>
        <dbReference type="PROSITE-ProRule" id="PRU00409"/>
    </source>
</evidence>
<dbReference type="RefSeq" id="WP_176964007.1">
    <property type="nucleotide sequence ID" value="NZ_CP058215.1"/>
</dbReference>
<evidence type="ECO:0000256" key="1">
    <source>
        <dbReference type="ARBA" id="ARBA00022598"/>
    </source>
</evidence>
<evidence type="ECO:0000259" key="5">
    <source>
        <dbReference type="PROSITE" id="PS50975"/>
    </source>
</evidence>
<dbReference type="GeneID" id="55820204"/>
<dbReference type="GO" id="GO:0071524">
    <property type="term" value="P:pyrrolysine biosynthetic process"/>
    <property type="evidence" value="ECO:0007669"/>
    <property type="project" value="InterPro"/>
</dbReference>
<dbReference type="PANTHER" id="PTHR43055:SF1">
    <property type="entry name" value="FORMATE-DEPENDENT PHOSPHORIBOSYLGLYCINAMIDE FORMYLTRANSFERASE"/>
    <property type="match status" value="1"/>
</dbReference>
<dbReference type="SUPFAM" id="SSF56059">
    <property type="entry name" value="Glutathione synthetase ATP-binding domain-like"/>
    <property type="match status" value="1"/>
</dbReference>
<evidence type="ECO:0000256" key="3">
    <source>
        <dbReference type="ARBA" id="ARBA00022840"/>
    </source>
</evidence>
<keyword evidence="3 4" id="KW-0067">ATP-binding</keyword>
<evidence type="ECO:0000256" key="2">
    <source>
        <dbReference type="ARBA" id="ARBA00022741"/>
    </source>
</evidence>
<dbReference type="GO" id="GO:0005524">
    <property type="term" value="F:ATP binding"/>
    <property type="evidence" value="ECO:0007669"/>
    <property type="project" value="UniProtKB-UniRule"/>
</dbReference>
<dbReference type="InterPro" id="IPR023890">
    <property type="entry name" value="Pyrrolys_PylC"/>
</dbReference>
<accession>A0A7D5I3G2</accession>
<dbReference type="Pfam" id="PF02655">
    <property type="entry name" value="ATP-grasp_3"/>
    <property type="match status" value="1"/>
</dbReference>
<feature type="domain" description="ATP-grasp" evidence="5">
    <location>
        <begin position="85"/>
        <end position="269"/>
    </location>
</feature>
<dbReference type="Gene3D" id="3.40.50.720">
    <property type="entry name" value="NAD(P)-binding Rossmann-like Domain"/>
    <property type="match status" value="1"/>
</dbReference>
<keyword evidence="1 6" id="KW-0436">Ligase</keyword>
<dbReference type="AlphaFoldDB" id="A0A7D5I3G2"/>
<reference evidence="6 7" key="1">
    <citation type="submission" date="2020-06" db="EMBL/GenBank/DDBJ databases">
        <title>Methanolobus halotolerans sp. nov., isolated from a saline lake Tus in Siberia.</title>
        <authorList>
            <person name="Shen Y."/>
            <person name="Chen S.-C."/>
            <person name="Lai M.-C."/>
            <person name="Huang H.-H."/>
            <person name="Chiu H.-H."/>
            <person name="Tang S.-L."/>
            <person name="Rogozin D.Y."/>
            <person name="Degermendzhy A.G."/>
        </authorList>
    </citation>
    <scope>NUCLEOTIDE SEQUENCE [LARGE SCALE GENOMIC DNA]</scope>
    <source>
        <strain evidence="6 7">DSM 21339</strain>
    </source>
</reference>
<protein>
    <submittedName>
        <fullName evidence="6">3-methylornithine--L-lysine ligase PylC</fullName>
    </submittedName>
</protein>
<dbReference type="GO" id="GO:0005829">
    <property type="term" value="C:cytosol"/>
    <property type="evidence" value="ECO:0007669"/>
    <property type="project" value="TreeGrafter"/>
</dbReference>
<dbReference type="EMBL" id="CP058215">
    <property type="protein sequence ID" value="QLC48944.1"/>
    <property type="molecule type" value="Genomic_DNA"/>
</dbReference>